<feature type="region of interest" description="Disordered" evidence="1">
    <location>
        <begin position="591"/>
        <end position="634"/>
    </location>
</feature>
<feature type="compositionally biased region" description="Basic and acidic residues" evidence="1">
    <location>
        <begin position="29"/>
        <end position="40"/>
    </location>
</feature>
<dbReference type="InterPro" id="IPR019021">
    <property type="entry name" value="Mms22"/>
</dbReference>
<feature type="compositionally biased region" description="Polar residues" evidence="1">
    <location>
        <begin position="279"/>
        <end position="302"/>
    </location>
</feature>
<evidence type="ECO:0000256" key="1">
    <source>
        <dbReference type="SAM" id="MobiDB-lite"/>
    </source>
</evidence>
<feature type="compositionally biased region" description="Polar residues" evidence="1">
    <location>
        <begin position="254"/>
        <end position="269"/>
    </location>
</feature>
<feature type="region of interest" description="Disordered" evidence="1">
    <location>
        <begin position="246"/>
        <end position="311"/>
    </location>
</feature>
<feature type="compositionally biased region" description="Polar residues" evidence="1">
    <location>
        <begin position="19"/>
        <end position="28"/>
    </location>
</feature>
<name>A0A3E2H7L7_SCYLI</name>
<evidence type="ECO:0000313" key="3">
    <source>
        <dbReference type="Proteomes" id="UP000258309"/>
    </source>
</evidence>
<gene>
    <name evidence="2" type="ORF">B7463_g6977</name>
</gene>
<dbReference type="PANTHER" id="PTHR28122:SF1">
    <property type="entry name" value="E3 UBIQUITIN-PROTEIN LIGASE SUBSTRATE RECEPTOR MMS22"/>
    <property type="match status" value="1"/>
</dbReference>
<protein>
    <submittedName>
        <fullName evidence="2">Uncharacterized protein</fullName>
    </submittedName>
</protein>
<dbReference type="GO" id="GO:0000724">
    <property type="term" value="P:double-strand break repair via homologous recombination"/>
    <property type="evidence" value="ECO:0007669"/>
    <property type="project" value="TreeGrafter"/>
</dbReference>
<feature type="region of interest" description="Disordered" evidence="1">
    <location>
        <begin position="803"/>
        <end position="865"/>
    </location>
</feature>
<accession>A0A3E2H7L7</accession>
<keyword evidence="3" id="KW-1185">Reference proteome</keyword>
<feature type="non-terminal residue" evidence="2">
    <location>
        <position position="1"/>
    </location>
</feature>
<feature type="compositionally biased region" description="Basic and acidic residues" evidence="1">
    <location>
        <begin position="622"/>
        <end position="634"/>
    </location>
</feature>
<dbReference type="GO" id="GO:0005634">
    <property type="term" value="C:nucleus"/>
    <property type="evidence" value="ECO:0007669"/>
    <property type="project" value="InterPro"/>
</dbReference>
<feature type="compositionally biased region" description="Polar residues" evidence="1">
    <location>
        <begin position="805"/>
        <end position="816"/>
    </location>
</feature>
<dbReference type="GO" id="GO:0031297">
    <property type="term" value="P:replication fork processing"/>
    <property type="evidence" value="ECO:0007669"/>
    <property type="project" value="InterPro"/>
</dbReference>
<feature type="compositionally biased region" description="Basic and acidic residues" evidence="1">
    <location>
        <begin position="84"/>
        <end position="99"/>
    </location>
</feature>
<dbReference type="OMA" id="DNRIDYM"/>
<feature type="compositionally biased region" description="Basic residues" evidence="1">
    <location>
        <begin position="599"/>
        <end position="617"/>
    </location>
</feature>
<dbReference type="Pfam" id="PF09462">
    <property type="entry name" value="Mus7"/>
    <property type="match status" value="1"/>
</dbReference>
<feature type="region of interest" description="Disordered" evidence="1">
    <location>
        <begin position="647"/>
        <end position="671"/>
    </location>
</feature>
<dbReference type="PANTHER" id="PTHR28122">
    <property type="entry name" value="E3 UBIQUITIN-PROTEIN LIGASE SUBSTRATE RECEPTOR MMS22"/>
    <property type="match status" value="1"/>
</dbReference>
<reference evidence="2 3" key="1">
    <citation type="submission" date="2018-05" db="EMBL/GenBank/DDBJ databases">
        <title>Draft genome sequence of Scytalidium lignicola DSM 105466, a ubiquitous saprotrophic fungus.</title>
        <authorList>
            <person name="Buettner E."/>
            <person name="Gebauer A.M."/>
            <person name="Hofrichter M."/>
            <person name="Liers C."/>
            <person name="Kellner H."/>
        </authorList>
    </citation>
    <scope>NUCLEOTIDE SEQUENCE [LARGE SCALE GENOMIC DNA]</scope>
    <source>
        <strain evidence="2 3">DSM 105466</strain>
    </source>
</reference>
<dbReference type="STRING" id="5539.A0A3E2H7L7"/>
<feature type="region of interest" description="Disordered" evidence="1">
    <location>
        <begin position="79"/>
        <end position="108"/>
    </location>
</feature>
<organism evidence="2 3">
    <name type="scientific">Scytalidium lignicola</name>
    <name type="common">Hyphomycete</name>
    <dbReference type="NCBI Taxonomy" id="5539"/>
    <lineage>
        <taxon>Eukaryota</taxon>
        <taxon>Fungi</taxon>
        <taxon>Dikarya</taxon>
        <taxon>Ascomycota</taxon>
        <taxon>Pezizomycotina</taxon>
        <taxon>Leotiomycetes</taxon>
        <taxon>Leotiomycetes incertae sedis</taxon>
        <taxon>Scytalidium</taxon>
    </lineage>
</organism>
<feature type="compositionally biased region" description="Basic and acidic residues" evidence="1">
    <location>
        <begin position="1"/>
        <end position="11"/>
    </location>
</feature>
<proteinExistence type="predicted"/>
<feature type="non-terminal residue" evidence="2">
    <location>
        <position position="2200"/>
    </location>
</feature>
<feature type="region of interest" description="Disordered" evidence="1">
    <location>
        <begin position="516"/>
        <end position="542"/>
    </location>
</feature>
<dbReference type="GO" id="GO:0035361">
    <property type="term" value="C:Cul8-RING ubiquitin ligase complex"/>
    <property type="evidence" value="ECO:0007669"/>
    <property type="project" value="TreeGrafter"/>
</dbReference>
<dbReference type="OrthoDB" id="2386201at2759"/>
<evidence type="ECO:0000313" key="2">
    <source>
        <dbReference type="EMBL" id="RFU29374.1"/>
    </source>
</evidence>
<feature type="region of interest" description="Disordered" evidence="1">
    <location>
        <begin position="1"/>
        <end position="60"/>
    </location>
</feature>
<comment type="caution">
    <text evidence="2">The sequence shown here is derived from an EMBL/GenBank/DDBJ whole genome shotgun (WGS) entry which is preliminary data.</text>
</comment>
<dbReference type="EMBL" id="NCSJ02000130">
    <property type="protein sequence ID" value="RFU29374.1"/>
    <property type="molecule type" value="Genomic_DNA"/>
</dbReference>
<dbReference type="Proteomes" id="UP000258309">
    <property type="component" value="Unassembled WGS sequence"/>
</dbReference>
<sequence length="2200" mass="249712">MATWKERGEVRDSEDEESLCSQSLASDDNPSKRPQVHEIDGFDLNTSDSKPLNYELDEGQRGLVEEGDYREGIVAKTQTIKSSSDSRESFKYSVKDKTSDLPGSVRCPTSARETSELIFNFSDEKYSLNIADRSDGDYLHNGLSQAEEEVSKSYVELTASTSSELSSPPESPQLSAIERDIFPTIRGDSLRRGSCFPDANGGFGTGDSLIPQESANFMRRALRQRNPIQLHPYVVEQERYRQTLRAGGLRPIRFTQTSQHSQRTGSPDSENLDGDNLDLQDSGQLDESQTDFNWDFLPSSSIDPPERYVGEPAVNDADLDDDFEFPDLNELLQNPHRALLSTSARTGTSKPRIKSYTKKFKKPTLSETGKRSKDDSSHIYQTRDIFDIPVSPPRTSSPFSNIFPRFHPSISRSGTASPGLPSHSDMVQLSMDLPTPSTSAVKQVSDIALNDVQLDDDPFATEVPLTSSASSSSDESVEIRKIGRRIRGVLPASHLRLDQRNQVKARARVERGELNMSPAKDPFRRGVAVPKVPNGRENTTDSVEPVILPFSDVFDEAIIETRRNGRQGEEMNSGLQSSFDHSMIGFAEEDDSIDEMLPRKRRSKPSSIQPHKRRRLLSKSLSAKESKLNARQPKITEHLHHVDISRVQRNQTSKVPKISKRKSSARLAEGRADKPPKISILDVIEGGREALPPFINVAVRTARSRSSRGRQSPFRKFIRLANRQDTLEAHAVLENWRLGNIKQKELWTNPNPSRSIERQPLRQIQSNFPSALLPSLIAGRSSQSITEFRNIAAPRKLAVSKAKQRSMNDLVSSRQPVSHKPDRFREPIINPSVLPVQKKQSQPVPPAARPAQLETSEAEYRSRHPSSTFIGTKRVLDTLVQNSRKQPVGQLSVQLNRFLADDSSVNNTEAISEASYPTEPVAILLDDAESLGRVPKKRKRLPKRIDIGATIYRQPNEPLITEYLKPTESEGTTVNKAKLTGLGDFGTKYPRHFDILPIHSETFFHECTFIGSGRLLAATRGQKTFNPQVPRPHLSFALKEKEFRWGPWNESTSVEIGLCFDWLLDQLDNDDLGSMLAVGRDLIEVITSVFDYIQTHLYFTDPYDPHSFASRMYYVLQEVVNHPITNPNDIQGSRSQNQIEALALSTIILLQVLQIARTQKIDPSMIRRLEELLINACGRCIGALFSHGLDDIRKMYDDLQYLSIRESGIKDDRYAFQGWVIIIQVLEAASILNGSFWDVVNPYLMLGEWKSVTDAKTMEMSWFSLFSLLPLCEFDPSGVIIPGVRKTKSFDNWLLPQKMIKQVFTLYISDMRQSPSFNDYCVALFSRCHHLIMEWGWWKCNALIGTLFDFFASQNLANLRNEEVYKSPSFLGELSGEPCLDLEPDDHCFHIFLKIVAIRISHMRSINDTKGIRNLVPRLLPNHDRQYPKEEAIYQRDLASLRNHHDLLCTLFWAAPPELRPSLSLIQDLVVPDRSHKEACLINLKAWTNLARFVLSITPTSQAFQPFLDWQNTFFSKLLQQYIEAEAEVRKQADDLSIVDRNLISETFLQQTIHLNQKSIVVSMHASITAFRLIIEGCTTAEGLSESGYQTFFSRNMYPGSPILDDQELARTLIDVLLCYIDQVNRIAPKVPLVAHTMSSEDSQDYGLSELYNWERELLISPLVKSILPKLSVTTKWFLHDEHHQSTASSVFMKPTVQCLARLVSISLDDNETSDDYFIHGSKAAFEGRELVKEKKICEFQPLGVDIGLEWLLALVKPEELLRYENSLTFHLYQKDYYLLKTKLSAFYVLPAEFEESYPSSYWSQAFIQNAIETMHSILQDYEFRLTTIGDIPTIELKQRYSLMLRELMNIMKYYLREMVPSSDAHRDYVRFVQKIITHIRSYGSDICPVPAFFTSHSTNYWPKESDPSMYLPGLISYSLRLSHEQSAHSELFHYLFNGWKNALVTGRLSEHRKHIQEALQNPLFFGFMASEIVPATIAAALETESGWLLCSTYLPIFSKQTSKYLGLGGIDETKAFHYIINIFKIVLNGICTRFSSLGYTDEGLAWNGRTIVSLMIQFWTFFSPYLSEYLKRHPSMIMETSRLLNALGGFVNAGIKGFTSGLGDWFPRDLNSDFGISIDQNELTKALKSHILEDIKENWVLLPKSKLSLCRTGSRDGVIVDITVFEKEVPRFSEVLLATGNAETGLGTRIRRFMRYRLQ</sequence>